<sequence length="187" mass="21236">MLINDIVELFIVSREIARDLKLTLKGLQWTTFESWLSVNKPTLLEALSHGHSVQLLCQSNLGSYYRGLCPYFDLDVAETSTRDCHIPELTQAVFYAMVLNDAVALGVSCVFVTDILRWVLECLNWGVLESWLKTNGEALHRAHSQRLAHPGPILIRWAAKKKTRGRATLFALLVMRSRLRILDLCKS</sequence>
<keyword evidence="2" id="KW-1185">Reference proteome</keyword>
<dbReference type="AlphaFoldDB" id="A0A9Q1Q9M1"/>
<organism evidence="1 2">
    <name type="scientific">Carnegiea gigantea</name>
    <dbReference type="NCBI Taxonomy" id="171969"/>
    <lineage>
        <taxon>Eukaryota</taxon>
        <taxon>Viridiplantae</taxon>
        <taxon>Streptophyta</taxon>
        <taxon>Embryophyta</taxon>
        <taxon>Tracheophyta</taxon>
        <taxon>Spermatophyta</taxon>
        <taxon>Magnoliopsida</taxon>
        <taxon>eudicotyledons</taxon>
        <taxon>Gunneridae</taxon>
        <taxon>Pentapetalae</taxon>
        <taxon>Caryophyllales</taxon>
        <taxon>Cactineae</taxon>
        <taxon>Cactaceae</taxon>
        <taxon>Cactoideae</taxon>
        <taxon>Echinocereeae</taxon>
        <taxon>Carnegiea</taxon>
    </lineage>
</organism>
<dbReference type="EMBL" id="JAKOGI010000568">
    <property type="protein sequence ID" value="KAJ8432990.1"/>
    <property type="molecule type" value="Genomic_DNA"/>
</dbReference>
<protein>
    <submittedName>
        <fullName evidence="1">Uncharacterized protein</fullName>
    </submittedName>
</protein>
<evidence type="ECO:0000313" key="2">
    <source>
        <dbReference type="Proteomes" id="UP001153076"/>
    </source>
</evidence>
<dbReference type="Proteomes" id="UP001153076">
    <property type="component" value="Unassembled WGS sequence"/>
</dbReference>
<reference evidence="1" key="1">
    <citation type="submission" date="2022-04" db="EMBL/GenBank/DDBJ databases">
        <title>Carnegiea gigantea Genome sequencing and assembly v2.</title>
        <authorList>
            <person name="Copetti D."/>
            <person name="Sanderson M.J."/>
            <person name="Burquez A."/>
            <person name="Wojciechowski M.F."/>
        </authorList>
    </citation>
    <scope>NUCLEOTIDE SEQUENCE</scope>
    <source>
        <strain evidence="1">SGP5-SGP5p</strain>
        <tissue evidence="1">Aerial part</tissue>
    </source>
</reference>
<accession>A0A9Q1Q9M1</accession>
<comment type="caution">
    <text evidence="1">The sequence shown here is derived from an EMBL/GenBank/DDBJ whole genome shotgun (WGS) entry which is preliminary data.</text>
</comment>
<name>A0A9Q1Q9M1_9CARY</name>
<gene>
    <name evidence="1" type="ORF">Cgig2_029440</name>
</gene>
<evidence type="ECO:0000313" key="1">
    <source>
        <dbReference type="EMBL" id="KAJ8432990.1"/>
    </source>
</evidence>
<proteinExistence type="predicted"/>